<dbReference type="Gene3D" id="1.20.120.850">
    <property type="entry name" value="SWI2/SNF2 ATPases, N-terminal domain"/>
    <property type="match status" value="1"/>
</dbReference>
<evidence type="ECO:0000256" key="9">
    <source>
        <dbReference type="ARBA" id="ARBA00022840"/>
    </source>
</evidence>
<keyword evidence="15" id="KW-0469">Meiosis</keyword>
<keyword evidence="6" id="KW-0227">DNA damage</keyword>
<dbReference type="EC" id="3.6.4.12" evidence="3"/>
<dbReference type="GeneID" id="59325328"/>
<dbReference type="CDD" id="cd18793">
    <property type="entry name" value="SF2_C_SNF"/>
    <property type="match status" value="1"/>
</dbReference>
<dbReference type="GO" id="GO:0005634">
    <property type="term" value="C:nucleus"/>
    <property type="evidence" value="ECO:0007669"/>
    <property type="project" value="UniProtKB-SubCell"/>
</dbReference>
<accession>A0A7G3ZFA6</accession>
<dbReference type="GO" id="GO:0015616">
    <property type="term" value="F:DNA translocase activity"/>
    <property type="evidence" value="ECO:0007669"/>
    <property type="project" value="TreeGrafter"/>
</dbReference>
<dbReference type="Gene3D" id="3.40.50.10810">
    <property type="entry name" value="Tandem AAA-ATPase domain"/>
    <property type="match status" value="1"/>
</dbReference>
<proteinExistence type="inferred from homology"/>
<feature type="domain" description="Helicase C-terminal" evidence="24">
    <location>
        <begin position="648"/>
        <end position="807"/>
    </location>
</feature>
<dbReference type="InterPro" id="IPR050496">
    <property type="entry name" value="SNF2_RAD54_helicase_repair"/>
</dbReference>
<evidence type="ECO:0000256" key="2">
    <source>
        <dbReference type="ARBA" id="ARBA00007025"/>
    </source>
</evidence>
<evidence type="ECO:0000256" key="19">
    <source>
        <dbReference type="ARBA" id="ARBA00072543"/>
    </source>
</evidence>
<dbReference type="CDD" id="cd18004">
    <property type="entry name" value="DEXHc_RAD54"/>
    <property type="match status" value="1"/>
</dbReference>
<evidence type="ECO:0000256" key="17">
    <source>
        <dbReference type="ARBA" id="ARBA00060154"/>
    </source>
</evidence>
<keyword evidence="14" id="KW-0539">Nucleus</keyword>
<keyword evidence="4" id="KW-1017">Isopeptide bond</keyword>
<evidence type="ECO:0000256" key="8">
    <source>
        <dbReference type="ARBA" id="ARBA00022806"/>
    </source>
</evidence>
<dbReference type="InterPro" id="IPR001650">
    <property type="entry name" value="Helicase_C-like"/>
</dbReference>
<evidence type="ECO:0000256" key="5">
    <source>
        <dbReference type="ARBA" id="ARBA00022741"/>
    </source>
</evidence>
<dbReference type="PROSITE" id="PS51192">
    <property type="entry name" value="HELICASE_ATP_BIND_1"/>
    <property type="match status" value="1"/>
</dbReference>
<dbReference type="FunFam" id="3.40.50.10810:FF:000058">
    <property type="entry name" value="RDH54p DNA-dependent ATPase"/>
    <property type="match status" value="1"/>
</dbReference>
<evidence type="ECO:0000313" key="25">
    <source>
        <dbReference type="EMBL" id="QLL32192.1"/>
    </source>
</evidence>
<keyword evidence="26" id="KW-1185">Reference proteome</keyword>
<dbReference type="PROSITE" id="PS51194">
    <property type="entry name" value="HELICASE_CTER"/>
    <property type="match status" value="1"/>
</dbReference>
<dbReference type="Pfam" id="PF00176">
    <property type="entry name" value="SNF2-rel_dom"/>
    <property type="match status" value="1"/>
</dbReference>
<protein>
    <recommendedName>
        <fullName evidence="19">DNA repair and recombination protein RDH54</fullName>
        <ecNumber evidence="3">3.6.4.12</ecNumber>
    </recommendedName>
    <alternativeName>
        <fullName evidence="22">RAD homolog 54</fullName>
    </alternativeName>
    <alternativeName>
        <fullName evidence="21">Recombination factor TID1</fullName>
    </alternativeName>
    <alternativeName>
        <fullName evidence="20">Two hybrid interaction with DMC1 protein 1</fullName>
    </alternativeName>
</protein>
<dbReference type="InterPro" id="IPR014001">
    <property type="entry name" value="Helicase_ATP-bd"/>
</dbReference>
<evidence type="ECO:0000256" key="14">
    <source>
        <dbReference type="ARBA" id="ARBA00023242"/>
    </source>
</evidence>
<evidence type="ECO:0000256" key="20">
    <source>
        <dbReference type="ARBA" id="ARBA00076096"/>
    </source>
</evidence>
<reference evidence="25 26" key="1">
    <citation type="submission" date="2020-06" db="EMBL/GenBank/DDBJ databases">
        <title>The yeast mating-type switching endonuclease HO is a domesticated member of an unorthodox homing genetic element family.</title>
        <authorList>
            <person name="Coughlan A.Y."/>
            <person name="Lombardi L."/>
            <person name="Braun-Galleani S."/>
            <person name="Martos A.R."/>
            <person name="Galeote V."/>
            <person name="Bigey F."/>
            <person name="Dequin S."/>
            <person name="Byrne K.P."/>
            <person name="Wolfe K.H."/>
        </authorList>
    </citation>
    <scope>NUCLEOTIDE SEQUENCE [LARGE SCALE GENOMIC DNA]</scope>
    <source>
        <strain evidence="25 26">CBS764</strain>
    </source>
</reference>
<evidence type="ECO:0000313" key="26">
    <source>
        <dbReference type="Proteomes" id="UP000515788"/>
    </source>
</evidence>
<comment type="subunit">
    <text evidence="18">Interacts with RAD51 and DMC1.</text>
</comment>
<keyword evidence="7" id="KW-0378">Hydrolase</keyword>
<dbReference type="AlphaFoldDB" id="A0A7G3ZFA6"/>
<comment type="catalytic activity">
    <reaction evidence="16">
        <text>ATP + H2O = ADP + phosphate + H(+)</text>
        <dbReference type="Rhea" id="RHEA:13065"/>
        <dbReference type="ChEBI" id="CHEBI:15377"/>
        <dbReference type="ChEBI" id="CHEBI:15378"/>
        <dbReference type="ChEBI" id="CHEBI:30616"/>
        <dbReference type="ChEBI" id="CHEBI:43474"/>
        <dbReference type="ChEBI" id="CHEBI:456216"/>
        <dbReference type="EC" id="3.6.4.12"/>
    </reaction>
</comment>
<keyword evidence="5" id="KW-0547">Nucleotide-binding</keyword>
<dbReference type="InterPro" id="IPR000330">
    <property type="entry name" value="SNF2_N"/>
</dbReference>
<feature type="domain" description="Helicase ATP-binding" evidence="23">
    <location>
        <begin position="313"/>
        <end position="501"/>
    </location>
</feature>
<dbReference type="SMART" id="SM00487">
    <property type="entry name" value="DEXDc"/>
    <property type="match status" value="1"/>
</dbReference>
<dbReference type="GO" id="GO:0016787">
    <property type="term" value="F:hydrolase activity"/>
    <property type="evidence" value="ECO:0007669"/>
    <property type="project" value="UniProtKB-KW"/>
</dbReference>
<sequence length="939" mass="105401">MITVWITSEAGLSQMHLPKYENKPFKPPRRLSQVGSVRPNSSTAKVTVKRCVGNLAPAPLEAKGAKKLKCESQGLQDGRKIYTVVHRKPSLKKHKTWDGDGYAISKSLNTFSFYDNSGKFIANSVYADEQEQLFDHIFKAASLELQLDYEITDAEERREAEIVLGKPDNALKGQDVSEATSKRQAESIRQTLCVTAEKASVSNIKAEQKRAFSPMLRKSKGSEASSMKDAKLKPKRNYSPLFDVSKIENPVVMNKARDADIDVIVDPLISRHLRPHQREGVKFMYDCLLGLARPMEPSSATAMTDVTSKSLVLEPDADIQGCLLADEMGLGKTLMTIALIWTLLKQTPKVSQVPCSQHGVPLQGLCQKVLIVCPVTLIGNWRREFDKWLNLSRIGVLTLSANNTAERDKYDVRNFLRIQRTYQVLIIGYEKLLSVSEELRLGKDSLDLLVCDEGHRLKNGASKILNTLKSLDVGRKILLSGTPIQNDLNEYYTIIDFINPGILGNYSQFKKRFINPISRARDPANKFNEVAVQKGEERSSEMIQITQRFILRRTSSILTKYLPPRTDLILCCRPTEVQISAFRDILQGAQLDLTNLNFNSSLALITLLKKVCNSPTLIQNDSFYNSKLQEAKVLNKYNRALNSGKLKVLMALVERIRNGTDNEKVVVVSNYTQTLDIIENLMRSADMQICRLDGSTQAKQRDSIVCSFNNNPSIFAFLLSAKSGGVGLNLTAASRLVLFDNDWNPSVDLQAMSRIHRDGQKRHCYIYRLVTTGCIDEKILQRQLMKHSLSQKFLCDSTANEGHADDDLFSKEDLKDLFTISCETLSNTHDLICSCKGNSEISANDNTPTVKQAPIKRAATKLNHWQSALEARRLIEQSESENNNEKISLMKRCLVGYKHIDPNIVNDLMDPVATEAFQRVSNDISFVFVKPGEPTLEVT</sequence>
<evidence type="ECO:0000259" key="23">
    <source>
        <dbReference type="PROSITE" id="PS51192"/>
    </source>
</evidence>
<gene>
    <name evidence="25" type="ORF">HG536_0C03600</name>
</gene>
<dbReference type="SMART" id="SM00490">
    <property type="entry name" value="HELICc"/>
    <property type="match status" value="1"/>
</dbReference>
<keyword evidence="8" id="KW-0347">Helicase</keyword>
<dbReference type="Gene3D" id="3.40.50.300">
    <property type="entry name" value="P-loop containing nucleotide triphosphate hydrolases"/>
    <property type="match status" value="1"/>
</dbReference>
<comment type="subcellular location">
    <subcellularLocation>
        <location evidence="1">Nucleus</location>
    </subcellularLocation>
</comment>
<dbReference type="GO" id="GO:0007131">
    <property type="term" value="P:reciprocal meiotic recombination"/>
    <property type="evidence" value="ECO:0007669"/>
    <property type="project" value="TreeGrafter"/>
</dbReference>
<dbReference type="InterPro" id="IPR027417">
    <property type="entry name" value="P-loop_NTPase"/>
</dbReference>
<evidence type="ECO:0000256" key="3">
    <source>
        <dbReference type="ARBA" id="ARBA00012551"/>
    </source>
</evidence>
<evidence type="ECO:0000256" key="16">
    <source>
        <dbReference type="ARBA" id="ARBA00047995"/>
    </source>
</evidence>
<dbReference type="RefSeq" id="XP_037138867.1">
    <property type="nucleotide sequence ID" value="XM_037282971.1"/>
</dbReference>
<comment type="similarity">
    <text evidence="2">Belongs to the SNF2/RAD54 helicase family.</text>
</comment>
<evidence type="ECO:0000259" key="24">
    <source>
        <dbReference type="PROSITE" id="PS51194"/>
    </source>
</evidence>
<dbReference type="GO" id="GO:0000724">
    <property type="term" value="P:double-strand break repair via homologous recombination"/>
    <property type="evidence" value="ECO:0007669"/>
    <property type="project" value="TreeGrafter"/>
</dbReference>
<dbReference type="GO" id="GO:0005524">
    <property type="term" value="F:ATP binding"/>
    <property type="evidence" value="ECO:0007669"/>
    <property type="project" value="InterPro"/>
</dbReference>
<evidence type="ECO:0000256" key="12">
    <source>
        <dbReference type="ARBA" id="ARBA00023172"/>
    </source>
</evidence>
<dbReference type="InterPro" id="IPR049730">
    <property type="entry name" value="SNF2/RAD54-like_C"/>
</dbReference>
<evidence type="ECO:0000256" key="18">
    <source>
        <dbReference type="ARBA" id="ARBA00065350"/>
    </source>
</evidence>
<dbReference type="KEGG" id="tgb:HG536_0C03600"/>
<evidence type="ECO:0000256" key="10">
    <source>
        <dbReference type="ARBA" id="ARBA00022843"/>
    </source>
</evidence>
<dbReference type="PANTHER" id="PTHR45629">
    <property type="entry name" value="SNF2/RAD54 FAMILY MEMBER"/>
    <property type="match status" value="1"/>
</dbReference>
<keyword evidence="12" id="KW-0233">DNA recombination</keyword>
<organism evidence="25 26">
    <name type="scientific">Torulaspora globosa</name>
    <dbReference type="NCBI Taxonomy" id="48254"/>
    <lineage>
        <taxon>Eukaryota</taxon>
        <taxon>Fungi</taxon>
        <taxon>Dikarya</taxon>
        <taxon>Ascomycota</taxon>
        <taxon>Saccharomycotina</taxon>
        <taxon>Saccharomycetes</taxon>
        <taxon>Saccharomycetales</taxon>
        <taxon>Saccharomycetaceae</taxon>
        <taxon>Torulaspora</taxon>
    </lineage>
</organism>
<evidence type="ECO:0000256" key="22">
    <source>
        <dbReference type="ARBA" id="ARBA00082011"/>
    </source>
</evidence>
<dbReference type="OrthoDB" id="413460at2759"/>
<keyword evidence="11" id="KW-0238">DNA-binding</keyword>
<evidence type="ECO:0000256" key="7">
    <source>
        <dbReference type="ARBA" id="ARBA00022801"/>
    </source>
</evidence>
<dbReference type="InterPro" id="IPR038718">
    <property type="entry name" value="SNF2-like_sf"/>
</dbReference>
<keyword evidence="10" id="KW-0832">Ubl conjugation</keyword>
<evidence type="ECO:0000256" key="13">
    <source>
        <dbReference type="ARBA" id="ARBA00023204"/>
    </source>
</evidence>
<keyword evidence="13" id="KW-0234">DNA repair</keyword>
<dbReference type="GO" id="GO:0003677">
    <property type="term" value="F:DNA binding"/>
    <property type="evidence" value="ECO:0007669"/>
    <property type="project" value="UniProtKB-KW"/>
</dbReference>
<dbReference type="Proteomes" id="UP000515788">
    <property type="component" value="Chromosome 3"/>
</dbReference>
<evidence type="ECO:0000256" key="4">
    <source>
        <dbReference type="ARBA" id="ARBA00022499"/>
    </source>
</evidence>
<evidence type="ECO:0000256" key="11">
    <source>
        <dbReference type="ARBA" id="ARBA00023125"/>
    </source>
</evidence>
<evidence type="ECO:0000256" key="1">
    <source>
        <dbReference type="ARBA" id="ARBA00004123"/>
    </source>
</evidence>
<comment type="function">
    <text evidence="17">Involved in the recombinational repair of double-strand breaks (DSB) in DNA during mitosis and meiosis. Has DNA dependent ATPase activity. Promotes D-loop (displacement loop) formation with RAD51 recombinase. Modifies the topology of double-stranded DNA during the D-loop reaction to facilitate the invasion of the homologous duplex molecule by the initiating single-stranded DNA substrate. Required for adaptation from G2/M checkpoint arrest induced by a double strand break, by participating in monitoring the extent of single-stranded DNA produced by resection of DNA ends. This role is distinct from its roles in recombination. Promotes colocalization of RAD51 and DMC1 during meiotic recombination. Involved in crossover interference.</text>
</comment>
<dbReference type="Pfam" id="PF00271">
    <property type="entry name" value="Helicase_C"/>
    <property type="match status" value="1"/>
</dbReference>
<evidence type="ECO:0000256" key="6">
    <source>
        <dbReference type="ARBA" id="ARBA00022763"/>
    </source>
</evidence>
<dbReference type="SUPFAM" id="SSF52540">
    <property type="entry name" value="P-loop containing nucleoside triphosphate hydrolases"/>
    <property type="match status" value="2"/>
</dbReference>
<dbReference type="PANTHER" id="PTHR45629:SF7">
    <property type="entry name" value="DNA EXCISION REPAIR PROTEIN ERCC-6-RELATED"/>
    <property type="match status" value="1"/>
</dbReference>
<keyword evidence="9" id="KW-0067">ATP-binding</keyword>
<dbReference type="GO" id="GO:0003678">
    <property type="term" value="F:DNA helicase activity"/>
    <property type="evidence" value="ECO:0007669"/>
    <property type="project" value="UniProtKB-EC"/>
</dbReference>
<dbReference type="EMBL" id="CP059248">
    <property type="protein sequence ID" value="QLL32192.1"/>
    <property type="molecule type" value="Genomic_DNA"/>
</dbReference>
<evidence type="ECO:0000256" key="21">
    <source>
        <dbReference type="ARBA" id="ARBA00077864"/>
    </source>
</evidence>
<name>A0A7G3ZFA6_9SACH</name>
<evidence type="ECO:0000256" key="15">
    <source>
        <dbReference type="ARBA" id="ARBA00023254"/>
    </source>
</evidence>